<dbReference type="PANTHER" id="PTHR38040">
    <property type="entry name" value="UBIQUINONE BIOSYNTHESIS ACCESSORY FACTOR UBIK"/>
    <property type="match status" value="1"/>
</dbReference>
<comment type="pathway">
    <text evidence="1">Cofactor biosynthesis; ubiquinone biosynthesis.</text>
</comment>
<dbReference type="HAMAP" id="MF_02216">
    <property type="entry name" value="UbiK"/>
    <property type="match status" value="1"/>
</dbReference>
<dbReference type="EMBL" id="QAON01000001">
    <property type="protein sequence ID" value="PTQ91166.1"/>
    <property type="molecule type" value="Genomic_DNA"/>
</dbReference>
<dbReference type="AlphaFoldDB" id="A0A2T5J3L9"/>
<name>A0A2T5J3L9_9GAMM</name>
<sequence length="89" mass="10456">MALDNLVQKIREQVKERYVQANQSGLWQELDKNLQAVLQETFAKMELVTREEFDRQAMLLAEARQRLHRLDAQLKSLEQQIQKSQASDS</sequence>
<dbReference type="Pfam" id="PF04380">
    <property type="entry name" value="BMFP"/>
    <property type="match status" value="1"/>
</dbReference>
<comment type="function">
    <text evidence="1">Required for efficient ubiquinone (coenzyme Q) biosynthesis. UbiK is probably an accessory factor of Ubi enzymes and facilitates ubiquinone biosynthesis by acting as an assembly factor, a targeting factor, or both.</text>
</comment>
<keyword evidence="3" id="KW-1185">Reference proteome</keyword>
<comment type="caution">
    <text evidence="2">The sequence shown here is derived from an EMBL/GenBank/DDBJ whole genome shotgun (WGS) entry which is preliminary data.</text>
</comment>
<dbReference type="UniPathway" id="UPA00232"/>
<evidence type="ECO:0000256" key="1">
    <source>
        <dbReference type="HAMAP-Rule" id="MF_02216"/>
    </source>
</evidence>
<feature type="coiled-coil region" evidence="1">
    <location>
        <begin position="60"/>
        <end position="87"/>
    </location>
</feature>
<dbReference type="PANTHER" id="PTHR38040:SF1">
    <property type="entry name" value="UBIQUINONE BIOSYNTHESIS ACCESSORY FACTOR UBIK"/>
    <property type="match status" value="1"/>
</dbReference>
<keyword evidence="1" id="KW-0175">Coiled coil</keyword>
<comment type="subcellular location">
    <subcellularLocation>
        <location evidence="1">Cytoplasm</location>
    </subcellularLocation>
</comment>
<dbReference type="InterPro" id="IPR007475">
    <property type="entry name" value="UbiK"/>
</dbReference>
<evidence type="ECO:0000313" key="3">
    <source>
        <dbReference type="Proteomes" id="UP000244223"/>
    </source>
</evidence>
<dbReference type="Proteomes" id="UP000244223">
    <property type="component" value="Unassembled WGS sequence"/>
</dbReference>
<dbReference type="GO" id="GO:0006744">
    <property type="term" value="P:ubiquinone biosynthetic process"/>
    <property type="evidence" value="ECO:0007669"/>
    <property type="project" value="UniProtKB-UniRule"/>
</dbReference>
<evidence type="ECO:0000313" key="2">
    <source>
        <dbReference type="EMBL" id="PTQ91166.1"/>
    </source>
</evidence>
<keyword evidence="1" id="KW-0831">Ubiquinone biosynthesis</keyword>
<proteinExistence type="inferred from homology"/>
<reference evidence="2 3" key="1">
    <citation type="submission" date="2018-04" db="EMBL/GenBank/DDBJ databases">
        <title>Genomic Encyclopedia of Archaeal and Bacterial Type Strains, Phase II (KMG-II): from individual species to whole genera.</title>
        <authorList>
            <person name="Goeker M."/>
        </authorList>
    </citation>
    <scope>NUCLEOTIDE SEQUENCE [LARGE SCALE GENOMIC DNA]</scope>
    <source>
        <strain evidence="2 3">DSM 5822</strain>
    </source>
</reference>
<organism evidence="2 3">
    <name type="scientific">Agitococcus lubricus</name>
    <dbReference type="NCBI Taxonomy" id="1077255"/>
    <lineage>
        <taxon>Bacteria</taxon>
        <taxon>Pseudomonadati</taxon>
        <taxon>Pseudomonadota</taxon>
        <taxon>Gammaproteobacteria</taxon>
        <taxon>Moraxellales</taxon>
        <taxon>Moraxellaceae</taxon>
        <taxon>Agitococcus</taxon>
    </lineage>
</organism>
<gene>
    <name evidence="1" type="primary">ubiK</name>
    <name evidence="2" type="ORF">C8N29_101238</name>
</gene>
<keyword evidence="1" id="KW-0963">Cytoplasm</keyword>
<accession>A0A2T5J3L9</accession>
<dbReference type="GO" id="GO:0005829">
    <property type="term" value="C:cytosol"/>
    <property type="evidence" value="ECO:0007669"/>
    <property type="project" value="TreeGrafter"/>
</dbReference>
<protein>
    <recommendedName>
        <fullName evidence="1">Ubiquinone biosynthesis accessory factor UbiK</fullName>
    </recommendedName>
</protein>
<comment type="similarity">
    <text evidence="1">Belongs to the UbiK family.</text>
</comment>